<feature type="transmembrane region" description="Helical" evidence="2">
    <location>
        <begin position="7"/>
        <end position="28"/>
    </location>
</feature>
<name>A0A4Y9SWX6_9BURK</name>
<keyword evidence="2" id="KW-0812">Transmembrane</keyword>
<feature type="compositionally biased region" description="Pro residues" evidence="1">
    <location>
        <begin position="206"/>
        <end position="244"/>
    </location>
</feature>
<organism evidence="3 4">
    <name type="scientific">Zemynaea arenosa</name>
    <dbReference type="NCBI Taxonomy" id="2561931"/>
    <lineage>
        <taxon>Bacteria</taxon>
        <taxon>Pseudomonadati</taxon>
        <taxon>Pseudomonadota</taxon>
        <taxon>Betaproteobacteria</taxon>
        <taxon>Burkholderiales</taxon>
        <taxon>Oxalobacteraceae</taxon>
        <taxon>Telluria group</taxon>
        <taxon>Zemynaea</taxon>
    </lineage>
</organism>
<gene>
    <name evidence="3" type="ORF">E4L96_00790</name>
</gene>
<dbReference type="Proteomes" id="UP000298438">
    <property type="component" value="Unassembled WGS sequence"/>
</dbReference>
<dbReference type="EMBL" id="SPVF01000010">
    <property type="protein sequence ID" value="TFW30027.1"/>
    <property type="molecule type" value="Genomic_DNA"/>
</dbReference>
<reference evidence="3 4" key="1">
    <citation type="submission" date="2019-03" db="EMBL/GenBank/DDBJ databases">
        <title>Draft Genome Sequence of Massilia arenosa sp. nov., a Novel Massilia Species Isolated from a Sandy-loam Maize Soil.</title>
        <authorList>
            <person name="Raths R."/>
            <person name="Peta V."/>
            <person name="Bucking H."/>
        </authorList>
    </citation>
    <scope>NUCLEOTIDE SEQUENCE [LARGE SCALE GENOMIC DNA]</scope>
    <source>
        <strain evidence="3 4">MC02</strain>
    </source>
</reference>
<comment type="caution">
    <text evidence="3">The sequence shown here is derived from an EMBL/GenBank/DDBJ whole genome shotgun (WGS) entry which is preliminary data.</text>
</comment>
<evidence type="ECO:0000256" key="2">
    <source>
        <dbReference type="SAM" id="Phobius"/>
    </source>
</evidence>
<proteinExistence type="predicted"/>
<evidence type="ECO:0000313" key="3">
    <source>
        <dbReference type="EMBL" id="TFW30027.1"/>
    </source>
</evidence>
<keyword evidence="4" id="KW-1185">Reference proteome</keyword>
<keyword evidence="2" id="KW-1133">Transmembrane helix</keyword>
<protein>
    <submittedName>
        <fullName evidence="3">Type II secretion system protein</fullName>
    </submittedName>
</protein>
<evidence type="ECO:0000256" key="1">
    <source>
        <dbReference type="SAM" id="MobiDB-lite"/>
    </source>
</evidence>
<dbReference type="RefSeq" id="WP_135205339.1">
    <property type="nucleotide sequence ID" value="NZ_SPVF01000010.1"/>
</dbReference>
<evidence type="ECO:0000313" key="4">
    <source>
        <dbReference type="Proteomes" id="UP000298438"/>
    </source>
</evidence>
<dbReference type="OrthoDB" id="5608857at2"/>
<sequence>MRRGQGGFTYLGVIVLVMIIGLVTAATLKIDALLRRAAAEEELLEIGAQFSAALRSYAAATPRGQNPQPPTLKELLRDPRVPGLRRHLRKIFVDPMTGKAEWGVMYMGENTGVIGVYSLSDAAPFKVGNFDTRFSNFENKQKISEWRFTASGTGAVMSPGAGGSAMTPPPIPVITPTTPIEPPPDDDKPAEPDPGKPRGPGGAPQPQEPPQTAPPPTVPPPPPPPQEQPENPEPPEPAEPPQQPDPDDKPQPGVQIPPGGKSPQANPLK</sequence>
<dbReference type="AlphaFoldDB" id="A0A4Y9SWX6"/>
<feature type="region of interest" description="Disordered" evidence="1">
    <location>
        <begin position="154"/>
        <end position="269"/>
    </location>
</feature>
<feature type="compositionally biased region" description="Basic and acidic residues" evidence="1">
    <location>
        <begin position="185"/>
        <end position="196"/>
    </location>
</feature>
<accession>A0A4Y9SWX6</accession>
<keyword evidence="2" id="KW-0472">Membrane</keyword>